<dbReference type="InterPro" id="IPR000620">
    <property type="entry name" value="EamA_dom"/>
</dbReference>
<feature type="region of interest" description="Disordered" evidence="7">
    <location>
        <begin position="1"/>
        <end position="29"/>
    </location>
</feature>
<evidence type="ECO:0000256" key="8">
    <source>
        <dbReference type="SAM" id="Phobius"/>
    </source>
</evidence>
<proteinExistence type="inferred from homology"/>
<reference evidence="11" key="1">
    <citation type="journal article" date="2019" name="Int. J. Syst. Evol. Microbiol.">
        <title>The Global Catalogue of Microorganisms (GCM) 10K type strain sequencing project: providing services to taxonomists for standard genome sequencing and annotation.</title>
        <authorList>
            <consortium name="The Broad Institute Genomics Platform"/>
            <consortium name="The Broad Institute Genome Sequencing Center for Infectious Disease"/>
            <person name="Wu L."/>
            <person name="Ma J."/>
        </authorList>
    </citation>
    <scope>NUCLEOTIDE SEQUENCE [LARGE SCALE GENOMIC DNA]</scope>
    <source>
        <strain evidence="11">CGMCC 1.12770</strain>
    </source>
</reference>
<feature type="transmembrane region" description="Helical" evidence="8">
    <location>
        <begin position="161"/>
        <end position="178"/>
    </location>
</feature>
<feature type="transmembrane region" description="Helical" evidence="8">
    <location>
        <begin position="246"/>
        <end position="267"/>
    </location>
</feature>
<feature type="transmembrane region" description="Helical" evidence="8">
    <location>
        <begin position="129"/>
        <end position="149"/>
    </location>
</feature>
<keyword evidence="5 8" id="KW-1133">Transmembrane helix</keyword>
<dbReference type="RefSeq" id="WP_229729756.1">
    <property type="nucleotide sequence ID" value="NZ_BMFU01000002.1"/>
</dbReference>
<evidence type="ECO:0000259" key="9">
    <source>
        <dbReference type="Pfam" id="PF00892"/>
    </source>
</evidence>
<feature type="transmembrane region" description="Helical" evidence="8">
    <location>
        <begin position="279"/>
        <end position="297"/>
    </location>
</feature>
<feature type="domain" description="EamA" evidence="9">
    <location>
        <begin position="215"/>
        <end position="349"/>
    </location>
</feature>
<dbReference type="EMBL" id="BMFU01000002">
    <property type="protein sequence ID" value="GGH52392.1"/>
    <property type="molecule type" value="Genomic_DNA"/>
</dbReference>
<comment type="subcellular location">
    <subcellularLocation>
        <location evidence="1">Cell membrane</location>
        <topology evidence="1">Multi-pass membrane protein</topology>
    </subcellularLocation>
</comment>
<dbReference type="SUPFAM" id="SSF103481">
    <property type="entry name" value="Multidrug resistance efflux transporter EmrE"/>
    <property type="match status" value="2"/>
</dbReference>
<feature type="compositionally biased region" description="Low complexity" evidence="7">
    <location>
        <begin position="13"/>
        <end position="28"/>
    </location>
</feature>
<feature type="compositionally biased region" description="Basic and acidic residues" evidence="7">
    <location>
        <begin position="1"/>
        <end position="12"/>
    </location>
</feature>
<evidence type="ECO:0000256" key="4">
    <source>
        <dbReference type="ARBA" id="ARBA00022692"/>
    </source>
</evidence>
<dbReference type="PANTHER" id="PTHR32322:SF18">
    <property type="entry name" value="S-ADENOSYLMETHIONINE_S-ADENOSYLHOMOCYSTEINE TRANSPORTER"/>
    <property type="match status" value="1"/>
</dbReference>
<dbReference type="InterPro" id="IPR037185">
    <property type="entry name" value="EmrE-like"/>
</dbReference>
<dbReference type="Proteomes" id="UP000652153">
    <property type="component" value="Unassembled WGS sequence"/>
</dbReference>
<comment type="caution">
    <text evidence="10">The sequence shown here is derived from an EMBL/GenBank/DDBJ whole genome shotgun (WGS) entry which is preliminary data.</text>
</comment>
<feature type="transmembrane region" description="Helical" evidence="8">
    <location>
        <begin position="309"/>
        <end position="329"/>
    </location>
</feature>
<evidence type="ECO:0000256" key="5">
    <source>
        <dbReference type="ARBA" id="ARBA00022989"/>
    </source>
</evidence>
<keyword evidence="4 8" id="KW-0812">Transmembrane</keyword>
<feature type="domain" description="EamA" evidence="9">
    <location>
        <begin position="60"/>
        <end position="202"/>
    </location>
</feature>
<comment type="similarity">
    <text evidence="2">Belongs to the EamA transporter family.</text>
</comment>
<feature type="transmembrane region" description="Helical" evidence="8">
    <location>
        <begin position="218"/>
        <end position="234"/>
    </location>
</feature>
<keyword evidence="3" id="KW-1003">Cell membrane</keyword>
<keyword evidence="11" id="KW-1185">Reference proteome</keyword>
<evidence type="ECO:0000256" key="7">
    <source>
        <dbReference type="SAM" id="MobiDB-lite"/>
    </source>
</evidence>
<feature type="transmembrane region" description="Helical" evidence="8">
    <location>
        <begin position="98"/>
        <end position="117"/>
    </location>
</feature>
<dbReference type="InterPro" id="IPR050638">
    <property type="entry name" value="AA-Vitamin_Transporters"/>
</dbReference>
<evidence type="ECO:0000256" key="2">
    <source>
        <dbReference type="ARBA" id="ARBA00007362"/>
    </source>
</evidence>
<evidence type="ECO:0000313" key="10">
    <source>
        <dbReference type="EMBL" id="GGH52392.1"/>
    </source>
</evidence>
<organism evidence="10 11">
    <name type="scientific">Paenibacillus silvae</name>
    <dbReference type="NCBI Taxonomy" id="1325358"/>
    <lineage>
        <taxon>Bacteria</taxon>
        <taxon>Bacillati</taxon>
        <taxon>Bacillota</taxon>
        <taxon>Bacilli</taxon>
        <taxon>Bacillales</taxon>
        <taxon>Paenibacillaceae</taxon>
        <taxon>Paenibacillus</taxon>
    </lineage>
</organism>
<sequence>MIERTEKTEKSSRISSSAKAESSTAKAANAPLANEWTEAAKTNHRELEQQRSKFSDPIIVMLIAALCCLLWGSAYPSIKLGYVAFHILPEDIASKYVFAGYRFSLAGILLLLLYRVGFRRRLKLSGREWASLSILGVLQTGLQYMFFYVGVANTTGVKGSIMNATTTFFSVVLAHFIYKNDKLSRNKVIGCVLGFIGVIIVNFHADLLTFSFSFSGEGFIIMAALVFSITAIYAKRLTSAIDVMMITGVSLLVGGLVLTLLGLSLGGRVTHFTWESTMNLVYLALLSSVAFCLWNVLLKYNKVGKVSVYNFLIPIFGALLSALFLGETIWEMKNLVALVLVSVGIYLVNRVNSLQMIKSR</sequence>
<feature type="transmembrane region" description="Helical" evidence="8">
    <location>
        <begin position="335"/>
        <end position="352"/>
    </location>
</feature>
<dbReference type="Pfam" id="PF00892">
    <property type="entry name" value="EamA"/>
    <property type="match status" value="2"/>
</dbReference>
<protein>
    <submittedName>
        <fullName evidence="10">Membrane protein</fullName>
    </submittedName>
</protein>
<feature type="transmembrane region" description="Helical" evidence="8">
    <location>
        <begin position="58"/>
        <end position="78"/>
    </location>
</feature>
<gene>
    <name evidence="10" type="ORF">GCM10008014_19060</name>
</gene>
<evidence type="ECO:0000256" key="3">
    <source>
        <dbReference type="ARBA" id="ARBA00022475"/>
    </source>
</evidence>
<evidence type="ECO:0000313" key="11">
    <source>
        <dbReference type="Proteomes" id="UP000652153"/>
    </source>
</evidence>
<dbReference type="PANTHER" id="PTHR32322">
    <property type="entry name" value="INNER MEMBRANE TRANSPORTER"/>
    <property type="match status" value="1"/>
</dbReference>
<keyword evidence="6 8" id="KW-0472">Membrane</keyword>
<feature type="transmembrane region" description="Helical" evidence="8">
    <location>
        <begin position="190"/>
        <end position="212"/>
    </location>
</feature>
<evidence type="ECO:0000256" key="6">
    <source>
        <dbReference type="ARBA" id="ARBA00023136"/>
    </source>
</evidence>
<evidence type="ECO:0000256" key="1">
    <source>
        <dbReference type="ARBA" id="ARBA00004651"/>
    </source>
</evidence>
<accession>A0ABQ1Z9M4</accession>
<name>A0ABQ1Z9M4_9BACL</name>